<sequence length="465" mass="52056">MFTSTDSRLWLAVHLLYPHASQAFDIYQGIVQQSESLINQNKKEAIFAKLVQVMERIPPVSSNLAFQEFEFDQIDQWKVIYKNSQKKQLVIFVGVLIFEMKMLEIAPLLKLSPDKAQFLFHQVFKKLAQNSSKLKYNEQLNFKKQNDLKISYLYTYENLIEYCLGLLSEEDHEKVRAGLELYPILQVTKEEYSRIINQIQNLKVQRTGEAKARKGNGTDALANEAATRDSRLFYKKKRTWVALAAILCGVTVVGILQYTGVLPYLQNREQTLVIGALDKRSETPVPDHPEIAQGSVPEEAPPSEIPSEEANLSELPPETVAEVTPNEVPPVIAATPKPSEPVVSTPPVSTPAASTPVASVAAEESLPSEAGGLFRGHLIVDDVDTANSQLMQQLQKLGATKAGEVALGWKKSEKVAYYHYVIPEKSIAEANSSFRRLGKLVLKFEKHPRSIPAGSRRFIIEVEQK</sequence>
<evidence type="ECO:0000313" key="4">
    <source>
        <dbReference type="Proteomes" id="UP000012040"/>
    </source>
</evidence>
<reference evidence="3 4" key="1">
    <citation type="journal article" date="2013" name="ISME J.">
        <title>By their genes ye shall know them: genomic signatures of predatory bacteria.</title>
        <authorList>
            <person name="Pasternak Z."/>
            <person name="Pietrokovski S."/>
            <person name="Rotem O."/>
            <person name="Gophna U."/>
            <person name="Lurie-Weinberger M.N."/>
            <person name="Jurkevitch E."/>
        </authorList>
    </citation>
    <scope>NUCLEOTIDE SEQUENCE [LARGE SCALE GENOMIC DNA]</scope>
    <source>
        <strain evidence="3 4">JSS</strain>
    </source>
</reference>
<dbReference type="eggNOG" id="ENOG5031THG">
    <property type="taxonomic scope" value="Bacteria"/>
</dbReference>
<dbReference type="EMBL" id="CP003537">
    <property type="protein sequence ID" value="AGH94618.1"/>
    <property type="molecule type" value="Genomic_DNA"/>
</dbReference>
<dbReference type="AlphaFoldDB" id="M4V610"/>
<keyword evidence="2" id="KW-1133">Transmembrane helix</keyword>
<keyword evidence="2" id="KW-0812">Transmembrane</keyword>
<organism evidence="3 4">
    <name type="scientific">Pseudobdellovibrio exovorus JSS</name>
    <dbReference type="NCBI Taxonomy" id="1184267"/>
    <lineage>
        <taxon>Bacteria</taxon>
        <taxon>Pseudomonadati</taxon>
        <taxon>Bdellovibrionota</taxon>
        <taxon>Bdellovibrionia</taxon>
        <taxon>Bdellovibrionales</taxon>
        <taxon>Pseudobdellovibrionaceae</taxon>
        <taxon>Pseudobdellovibrio</taxon>
    </lineage>
</organism>
<dbReference type="HOGENOM" id="CLU_587503_0_0_7"/>
<evidence type="ECO:0000313" key="3">
    <source>
        <dbReference type="EMBL" id="AGH94618.1"/>
    </source>
</evidence>
<feature type="transmembrane region" description="Helical" evidence="2">
    <location>
        <begin position="240"/>
        <end position="260"/>
    </location>
</feature>
<keyword evidence="2" id="KW-0472">Membrane</keyword>
<dbReference type="OrthoDB" id="5289972at2"/>
<accession>M4V610</accession>
<keyword evidence="4" id="KW-1185">Reference proteome</keyword>
<dbReference type="KEGG" id="bex:A11Q_398"/>
<evidence type="ECO:0000256" key="2">
    <source>
        <dbReference type="SAM" id="Phobius"/>
    </source>
</evidence>
<feature type="region of interest" description="Disordered" evidence="1">
    <location>
        <begin position="279"/>
        <end position="314"/>
    </location>
</feature>
<dbReference type="PATRIC" id="fig|1184267.3.peg.402"/>
<proteinExistence type="predicted"/>
<protein>
    <submittedName>
        <fullName evidence="3">Uncharacterized protein</fullName>
    </submittedName>
</protein>
<dbReference type="Proteomes" id="UP000012040">
    <property type="component" value="Chromosome"/>
</dbReference>
<name>M4V610_9BACT</name>
<gene>
    <name evidence="3" type="ORF">A11Q_398</name>
</gene>
<evidence type="ECO:0000256" key="1">
    <source>
        <dbReference type="SAM" id="MobiDB-lite"/>
    </source>
</evidence>
<dbReference type="STRING" id="1184267.A11Q_398"/>
<dbReference type="RefSeq" id="WP_015469108.1">
    <property type="nucleotide sequence ID" value="NC_020813.1"/>
</dbReference>
<feature type="compositionally biased region" description="Basic and acidic residues" evidence="1">
    <location>
        <begin position="279"/>
        <end position="290"/>
    </location>
</feature>